<sequence>MGHGGNPPGYNKLLAEENYSDQTFLIYANSYGPKHSTAEFKYDQNCVVEAQEVDETKMISSNESLSPKPTTTISKFKRIANTLHSQLPLLQSRGSML</sequence>
<reference evidence="1" key="1">
    <citation type="submission" date="2023-10" db="EMBL/GenBank/DDBJ databases">
        <authorList>
            <person name="Domelevo Entfellner J.-B."/>
        </authorList>
    </citation>
    <scope>NUCLEOTIDE SEQUENCE</scope>
</reference>
<evidence type="ECO:0000313" key="2">
    <source>
        <dbReference type="Proteomes" id="UP001189624"/>
    </source>
</evidence>
<accession>A0AA86S846</accession>
<name>A0AA86S846_9FABA</name>
<dbReference type="Gramene" id="rna-AYBTSS11_LOCUS10920">
    <property type="protein sequence ID" value="CAJ1942589.1"/>
    <property type="gene ID" value="gene-AYBTSS11_LOCUS10920"/>
</dbReference>
<organism evidence="1 2">
    <name type="scientific">Sphenostylis stenocarpa</name>
    <dbReference type="NCBI Taxonomy" id="92480"/>
    <lineage>
        <taxon>Eukaryota</taxon>
        <taxon>Viridiplantae</taxon>
        <taxon>Streptophyta</taxon>
        <taxon>Embryophyta</taxon>
        <taxon>Tracheophyta</taxon>
        <taxon>Spermatophyta</taxon>
        <taxon>Magnoliopsida</taxon>
        <taxon>eudicotyledons</taxon>
        <taxon>Gunneridae</taxon>
        <taxon>Pentapetalae</taxon>
        <taxon>rosids</taxon>
        <taxon>fabids</taxon>
        <taxon>Fabales</taxon>
        <taxon>Fabaceae</taxon>
        <taxon>Papilionoideae</taxon>
        <taxon>50 kb inversion clade</taxon>
        <taxon>NPAAA clade</taxon>
        <taxon>indigoferoid/millettioid clade</taxon>
        <taxon>Phaseoleae</taxon>
        <taxon>Sphenostylis</taxon>
    </lineage>
</organism>
<protein>
    <submittedName>
        <fullName evidence="1">Uncharacterized protein</fullName>
    </submittedName>
</protein>
<gene>
    <name evidence="1" type="ORF">AYBTSS11_LOCUS10920</name>
</gene>
<dbReference type="EMBL" id="OY731400">
    <property type="protein sequence ID" value="CAJ1942589.1"/>
    <property type="molecule type" value="Genomic_DNA"/>
</dbReference>
<evidence type="ECO:0000313" key="1">
    <source>
        <dbReference type="EMBL" id="CAJ1942589.1"/>
    </source>
</evidence>
<keyword evidence="2" id="KW-1185">Reference proteome</keyword>
<dbReference type="AlphaFoldDB" id="A0AA86S846"/>
<proteinExistence type="predicted"/>
<dbReference type="Proteomes" id="UP001189624">
    <property type="component" value="Chromosome 3"/>
</dbReference>